<reference evidence="2 3" key="1">
    <citation type="submission" date="2018-08" db="EMBL/GenBank/DDBJ databases">
        <title>Recombination of ecologically and evolutionarily significant loci maintains genetic cohesion in the Pseudomonas syringae species complex.</title>
        <authorList>
            <person name="Dillon M."/>
            <person name="Thakur S."/>
            <person name="Almeida R.N.D."/>
            <person name="Weir B.S."/>
            <person name="Guttman D.S."/>
        </authorList>
    </citation>
    <scope>NUCLEOTIDE SEQUENCE [LARGE SCALE GENOMIC DNA]</scope>
    <source>
        <strain evidence="2 3">ICMP 4388</strain>
    </source>
</reference>
<dbReference type="Pfam" id="PF19619">
    <property type="entry name" value="DUF6124"/>
    <property type="match status" value="1"/>
</dbReference>
<organism evidence="2 3">
    <name type="scientific">Pseudomonas syringae pv. aptata</name>
    <dbReference type="NCBI Taxonomy" id="83167"/>
    <lineage>
        <taxon>Bacteria</taxon>
        <taxon>Pseudomonadati</taxon>
        <taxon>Pseudomonadota</taxon>
        <taxon>Gammaproteobacteria</taxon>
        <taxon>Pseudomonadales</taxon>
        <taxon>Pseudomonadaceae</taxon>
        <taxon>Pseudomonas</taxon>
        <taxon>Pseudomonas syringae</taxon>
    </lineage>
</organism>
<name>A0A0Q0ILX4_PSEAP</name>
<sequence length="112" mass="12054">MPDKIVPDPPTALFTVNASVSQEEALNYASDLLRCIITTAYESGDSTQGTSRDLAFSVLHMAEMAKPWLTVHWNASFDQMTSRGHDRPRANLSYADPASSPPAGRSSPTSAA</sequence>
<feature type="region of interest" description="Disordered" evidence="1">
    <location>
        <begin position="80"/>
        <end position="112"/>
    </location>
</feature>
<protein>
    <recommendedName>
        <fullName evidence="4">DUF3077 domain-containing protein</fullName>
    </recommendedName>
</protein>
<accession>A0A0Q0ILX4</accession>
<evidence type="ECO:0000313" key="3">
    <source>
        <dbReference type="Proteomes" id="UP000274541"/>
    </source>
</evidence>
<evidence type="ECO:0000256" key="1">
    <source>
        <dbReference type="SAM" id="MobiDB-lite"/>
    </source>
</evidence>
<evidence type="ECO:0008006" key="4">
    <source>
        <dbReference type="Google" id="ProtNLM"/>
    </source>
</evidence>
<dbReference type="AlphaFoldDB" id="A0A0Q0ILX4"/>
<dbReference type="EMBL" id="RBPX01000009">
    <property type="protein sequence ID" value="RMO73370.1"/>
    <property type="molecule type" value="Genomic_DNA"/>
</dbReference>
<dbReference type="Proteomes" id="UP000274541">
    <property type="component" value="Unassembled WGS sequence"/>
</dbReference>
<comment type="caution">
    <text evidence="2">The sequence shown here is derived from an EMBL/GenBank/DDBJ whole genome shotgun (WGS) entry which is preliminary data.</text>
</comment>
<gene>
    <name evidence="2" type="ORF">ALQ37_05023</name>
</gene>
<proteinExistence type="predicted"/>
<evidence type="ECO:0000313" key="2">
    <source>
        <dbReference type="EMBL" id="RMO73370.1"/>
    </source>
</evidence>
<feature type="compositionally biased region" description="Low complexity" evidence="1">
    <location>
        <begin position="95"/>
        <end position="112"/>
    </location>
</feature>